<comment type="caution">
    <text evidence="2">The sequence shown here is derived from an EMBL/GenBank/DDBJ whole genome shotgun (WGS) entry which is preliminary data.</text>
</comment>
<proteinExistence type="predicted"/>
<evidence type="ECO:0000256" key="1">
    <source>
        <dbReference type="SAM" id="SignalP"/>
    </source>
</evidence>
<keyword evidence="1" id="KW-0732">Signal</keyword>
<sequence length="146" mass="15136">MRLKRLCLPLALPMALLLALPPAQADAVTAAAKLSQALGVPGLQVKAVPKRRAAQVHQDYAVTDGSGKDIASIIQAPAASFSDWKQVPDFQALTGVGQEAYARPEIDQLCARSATGAACLTLVPGAFPAGKKPSLEQRKAALAALI</sequence>
<gene>
    <name evidence="2" type="ORF">LXT12_07505</name>
</gene>
<feature type="chain" id="PRO_5046899324" evidence="1">
    <location>
        <begin position="26"/>
        <end position="146"/>
    </location>
</feature>
<protein>
    <submittedName>
        <fullName evidence="2">Uncharacterized protein</fullName>
    </submittedName>
</protein>
<evidence type="ECO:0000313" key="3">
    <source>
        <dbReference type="Proteomes" id="UP001201463"/>
    </source>
</evidence>
<organism evidence="2 3">
    <name type="scientific">Pelomonas caseinilytica</name>
    <dbReference type="NCBI Taxonomy" id="2906763"/>
    <lineage>
        <taxon>Bacteria</taxon>
        <taxon>Pseudomonadati</taxon>
        <taxon>Pseudomonadota</taxon>
        <taxon>Betaproteobacteria</taxon>
        <taxon>Burkholderiales</taxon>
        <taxon>Sphaerotilaceae</taxon>
        <taxon>Roseateles</taxon>
    </lineage>
</organism>
<dbReference type="EMBL" id="JAJTWT010000003">
    <property type="protein sequence ID" value="MCE4537093.1"/>
    <property type="molecule type" value="Genomic_DNA"/>
</dbReference>
<dbReference type="Proteomes" id="UP001201463">
    <property type="component" value="Unassembled WGS sequence"/>
</dbReference>
<evidence type="ECO:0000313" key="2">
    <source>
        <dbReference type="EMBL" id="MCE4537093.1"/>
    </source>
</evidence>
<keyword evidence="3" id="KW-1185">Reference proteome</keyword>
<reference evidence="2 3" key="1">
    <citation type="submission" date="2021-12" db="EMBL/GenBank/DDBJ databases">
        <title>Genome seq of p7.</title>
        <authorList>
            <person name="Seo T."/>
        </authorList>
    </citation>
    <scope>NUCLEOTIDE SEQUENCE [LARGE SCALE GENOMIC DNA]</scope>
    <source>
        <strain evidence="2 3">P7</strain>
    </source>
</reference>
<dbReference type="RefSeq" id="WP_233390863.1">
    <property type="nucleotide sequence ID" value="NZ_JAJTWT010000003.1"/>
</dbReference>
<feature type="signal peptide" evidence="1">
    <location>
        <begin position="1"/>
        <end position="25"/>
    </location>
</feature>
<name>A0ABS8XDR7_9BURK</name>
<accession>A0ABS8XDR7</accession>